<gene>
    <name evidence="1" type="ORF">T01_10786</name>
</gene>
<dbReference type="InParanoid" id="A0A0V1ATD0"/>
<evidence type="ECO:0000313" key="2">
    <source>
        <dbReference type="Proteomes" id="UP000054776"/>
    </source>
</evidence>
<comment type="caution">
    <text evidence="1">The sequence shown here is derived from an EMBL/GenBank/DDBJ whole genome shotgun (WGS) entry which is preliminary data.</text>
</comment>
<dbReference type="OrthoDB" id="5919992at2759"/>
<dbReference type="AlphaFoldDB" id="A0A0V1ATD0"/>
<protein>
    <submittedName>
        <fullName evidence="1">Uncharacterized protein</fullName>
    </submittedName>
</protein>
<keyword evidence="2" id="KW-1185">Reference proteome</keyword>
<evidence type="ECO:0000313" key="1">
    <source>
        <dbReference type="EMBL" id="KRY28064.1"/>
    </source>
</evidence>
<accession>A0A0V1ATD0</accession>
<dbReference type="Proteomes" id="UP000054776">
    <property type="component" value="Unassembled WGS sequence"/>
</dbReference>
<reference evidence="1 2" key="1">
    <citation type="submission" date="2015-01" db="EMBL/GenBank/DDBJ databases">
        <title>Evolution of Trichinella species and genotypes.</title>
        <authorList>
            <person name="Korhonen P.K."/>
            <person name="Edoardo P."/>
            <person name="Giuseppe L.R."/>
            <person name="Gasser R.B."/>
        </authorList>
    </citation>
    <scope>NUCLEOTIDE SEQUENCE [LARGE SCALE GENOMIC DNA]</scope>
    <source>
        <strain evidence="1">ISS3</strain>
    </source>
</reference>
<proteinExistence type="predicted"/>
<dbReference type="EMBL" id="JYDH01000221">
    <property type="protein sequence ID" value="KRY28064.1"/>
    <property type="molecule type" value="Genomic_DNA"/>
</dbReference>
<name>A0A0V1ATD0_TRISP</name>
<sequence>MISIEKCMLSCGKIFSLCANENTERIIFLCGDGAGCGCGLFPCGGENFHCKLFAKLEIINKQQPDYRSQLKSVQSNKFSVDDVLKEKEGNEPEWAKK</sequence>
<organism evidence="1 2">
    <name type="scientific">Trichinella spiralis</name>
    <name type="common">Trichina worm</name>
    <dbReference type="NCBI Taxonomy" id="6334"/>
    <lineage>
        <taxon>Eukaryota</taxon>
        <taxon>Metazoa</taxon>
        <taxon>Ecdysozoa</taxon>
        <taxon>Nematoda</taxon>
        <taxon>Enoplea</taxon>
        <taxon>Dorylaimia</taxon>
        <taxon>Trichinellida</taxon>
        <taxon>Trichinellidae</taxon>
        <taxon>Trichinella</taxon>
    </lineage>
</organism>